<organism evidence="2">
    <name type="scientific">uncultured Solirubrobacteraceae bacterium</name>
    <dbReference type="NCBI Taxonomy" id="1162706"/>
    <lineage>
        <taxon>Bacteria</taxon>
        <taxon>Bacillati</taxon>
        <taxon>Actinomycetota</taxon>
        <taxon>Thermoleophilia</taxon>
        <taxon>Solirubrobacterales</taxon>
        <taxon>Solirubrobacteraceae</taxon>
        <taxon>environmental samples</taxon>
    </lineage>
</organism>
<feature type="compositionally biased region" description="Basic and acidic residues" evidence="1">
    <location>
        <begin position="115"/>
        <end position="125"/>
    </location>
</feature>
<feature type="compositionally biased region" description="Basic residues" evidence="1">
    <location>
        <begin position="166"/>
        <end position="193"/>
    </location>
</feature>
<sequence length="274" mass="31877">GGQVRRRGDRLLRRALHGRVGVDPLAGEDRPAARPRRGLLAGRLDHARPAEDLAGQASRRHHRHVRQHDRRDQGAHRLLRDLVERRQRRAPHPRRARAGHRDPVRAGHVPRRVRREGDRPQDARVGRRVPRPRRHPPERHRRDPRRAPGRRLPHPPRVRLLDVGHGVRRRGRRRLRGRAHALHRRDARLRQAGRARLDRDHGDRGRDAPSAQARRAAGRLRRRQRGGELPLHEDDHAAEAPRRAARHEARGEGPRAHRRARPRADRADGLDRRL</sequence>
<feature type="compositionally biased region" description="Basic and acidic residues" evidence="1">
    <location>
        <begin position="262"/>
        <end position="274"/>
    </location>
</feature>
<feature type="non-terminal residue" evidence="2">
    <location>
        <position position="274"/>
    </location>
</feature>
<evidence type="ECO:0000256" key="1">
    <source>
        <dbReference type="SAM" id="MobiDB-lite"/>
    </source>
</evidence>
<feature type="compositionally biased region" description="Basic residues" evidence="1">
    <location>
        <begin position="126"/>
        <end position="157"/>
    </location>
</feature>
<dbReference type="GO" id="GO:0016740">
    <property type="term" value="F:transferase activity"/>
    <property type="evidence" value="ECO:0007669"/>
    <property type="project" value="UniProtKB-KW"/>
</dbReference>
<feature type="compositionally biased region" description="Basic and acidic residues" evidence="1">
    <location>
        <begin position="69"/>
        <end position="85"/>
    </location>
</feature>
<feature type="compositionally biased region" description="Basic residues" evidence="1">
    <location>
        <begin position="86"/>
        <end position="98"/>
    </location>
</feature>
<gene>
    <name evidence="2" type="ORF">AVDCRST_MAG85-3291</name>
</gene>
<evidence type="ECO:0000313" key="2">
    <source>
        <dbReference type="EMBL" id="CAA9526660.1"/>
    </source>
</evidence>
<feature type="non-terminal residue" evidence="2">
    <location>
        <position position="1"/>
    </location>
</feature>
<feature type="region of interest" description="Disordered" evidence="1">
    <location>
        <begin position="40"/>
        <end position="274"/>
    </location>
</feature>
<name>A0A6J4TMW4_9ACTN</name>
<proteinExistence type="predicted"/>
<feature type="compositionally biased region" description="Basic and acidic residues" evidence="1">
    <location>
        <begin position="230"/>
        <end position="255"/>
    </location>
</feature>
<reference evidence="2" key="1">
    <citation type="submission" date="2020-02" db="EMBL/GenBank/DDBJ databases">
        <authorList>
            <person name="Meier V. D."/>
        </authorList>
    </citation>
    <scope>NUCLEOTIDE SEQUENCE</scope>
    <source>
        <strain evidence="2">AVDCRST_MAG85</strain>
    </source>
</reference>
<protein>
    <submittedName>
        <fullName evidence="2">Quinolinate synthetase</fullName>
        <ecNumber evidence="2">2.5.1.72</ecNumber>
    </submittedName>
</protein>
<dbReference type="EC" id="2.5.1.72" evidence="2"/>
<dbReference type="EMBL" id="CADCVT010000363">
    <property type="protein sequence ID" value="CAA9526660.1"/>
    <property type="molecule type" value="Genomic_DNA"/>
</dbReference>
<accession>A0A6J4TMW4</accession>
<keyword evidence="2" id="KW-0808">Transferase</keyword>
<feature type="compositionally biased region" description="Basic and acidic residues" evidence="1">
    <location>
        <begin position="195"/>
        <end position="207"/>
    </location>
</feature>
<feature type="compositionally biased region" description="Basic residues" evidence="1">
    <location>
        <begin position="58"/>
        <end position="68"/>
    </location>
</feature>
<dbReference type="AlphaFoldDB" id="A0A6J4TMW4"/>